<reference evidence="3" key="1">
    <citation type="journal article" date="2022" name="Int. J. Mol. Sci.">
        <title>Draft Genome of Tanacetum Coccineum: Genomic Comparison of Closely Related Tanacetum-Family Plants.</title>
        <authorList>
            <person name="Yamashiro T."/>
            <person name="Shiraishi A."/>
            <person name="Nakayama K."/>
            <person name="Satake H."/>
        </authorList>
    </citation>
    <scope>NUCLEOTIDE SEQUENCE</scope>
</reference>
<feature type="compositionally biased region" description="Basic and acidic residues" evidence="1">
    <location>
        <begin position="196"/>
        <end position="249"/>
    </location>
</feature>
<feature type="region of interest" description="Disordered" evidence="1">
    <location>
        <begin position="271"/>
        <end position="315"/>
    </location>
</feature>
<dbReference type="Proteomes" id="UP001151760">
    <property type="component" value="Unassembled WGS sequence"/>
</dbReference>
<feature type="region of interest" description="Disordered" evidence="1">
    <location>
        <begin position="350"/>
        <end position="424"/>
    </location>
</feature>
<accession>A0ABQ5AB81</accession>
<protein>
    <submittedName>
        <fullName evidence="3">Uncharacterized protein</fullName>
    </submittedName>
</protein>
<feature type="compositionally biased region" description="Basic and acidic residues" evidence="1">
    <location>
        <begin position="350"/>
        <end position="391"/>
    </location>
</feature>
<name>A0ABQ5AB81_9ASTR</name>
<evidence type="ECO:0000313" key="4">
    <source>
        <dbReference type="Proteomes" id="UP001151760"/>
    </source>
</evidence>
<evidence type="ECO:0000313" key="3">
    <source>
        <dbReference type="EMBL" id="GJS98378.1"/>
    </source>
</evidence>
<dbReference type="EMBL" id="BQNB010012039">
    <property type="protein sequence ID" value="GJS98378.1"/>
    <property type="molecule type" value="Genomic_DNA"/>
</dbReference>
<feature type="region of interest" description="Disordered" evidence="1">
    <location>
        <begin position="195"/>
        <end position="251"/>
    </location>
</feature>
<keyword evidence="4" id="KW-1185">Reference proteome</keyword>
<reference evidence="3" key="2">
    <citation type="submission" date="2022-01" db="EMBL/GenBank/DDBJ databases">
        <authorList>
            <person name="Yamashiro T."/>
            <person name="Shiraishi A."/>
            <person name="Satake H."/>
            <person name="Nakayama K."/>
        </authorList>
    </citation>
    <scope>NUCLEOTIDE SEQUENCE</scope>
</reference>
<comment type="caution">
    <text evidence="3">The sequence shown here is derived from an EMBL/GenBank/DDBJ whole genome shotgun (WGS) entry which is preliminary data.</text>
</comment>
<evidence type="ECO:0000256" key="1">
    <source>
        <dbReference type="SAM" id="MobiDB-lite"/>
    </source>
</evidence>
<keyword evidence="2" id="KW-1133">Transmembrane helix</keyword>
<organism evidence="3 4">
    <name type="scientific">Tanacetum coccineum</name>
    <dbReference type="NCBI Taxonomy" id="301880"/>
    <lineage>
        <taxon>Eukaryota</taxon>
        <taxon>Viridiplantae</taxon>
        <taxon>Streptophyta</taxon>
        <taxon>Embryophyta</taxon>
        <taxon>Tracheophyta</taxon>
        <taxon>Spermatophyta</taxon>
        <taxon>Magnoliopsida</taxon>
        <taxon>eudicotyledons</taxon>
        <taxon>Gunneridae</taxon>
        <taxon>Pentapetalae</taxon>
        <taxon>asterids</taxon>
        <taxon>campanulids</taxon>
        <taxon>Asterales</taxon>
        <taxon>Asteraceae</taxon>
        <taxon>Asteroideae</taxon>
        <taxon>Anthemideae</taxon>
        <taxon>Anthemidinae</taxon>
        <taxon>Tanacetum</taxon>
    </lineage>
</organism>
<feature type="compositionally biased region" description="Basic and acidic residues" evidence="1">
    <location>
        <begin position="271"/>
        <end position="312"/>
    </location>
</feature>
<proteinExistence type="predicted"/>
<gene>
    <name evidence="3" type="ORF">Tco_0819548</name>
</gene>
<keyword evidence="2" id="KW-0812">Transmembrane</keyword>
<feature type="transmembrane region" description="Helical" evidence="2">
    <location>
        <begin position="12"/>
        <end position="31"/>
    </location>
</feature>
<sequence length="539" mass="59815">MERCLYTYKGRMGLGLMGLSMGLSLTTYVVVRHVTMAKDLKGPMANYPWLTHMGHDVIKFVVEVLEVLPLEVDFDGAFGSEKDLPLGDGDGFLSFGCSSLKDNHCSSDHHSLQLQPLHGEQANILDFKEGPESRLPSFEHNVDVVVMFLRMGLHIVDPSRGLLVVGRMVWKRVGGGGGGGWLIVNGGGMMEVEVEEERKGGGKQRKREEGGRGEEIETLAMERGEGEEGAEDGRGAEERYGKGKKRGNEGRWQGGDGGWICEIGGRGTVERGARKERRGGDGREMVVDEEKHGREGEDRMRGRRRNEERGQREGAVGLVMGGEVRRGLSRLKTGRDARLGYGTGRKVGRERIRVASRQGRVENRDKDGERRRREQIGEVRQGRGRSGEGKARGGVSETGAGVGRKGDEEEKRRGQRPGKRYTGGGGTTGRESYCAYCYDCYDVLLAMIGLDFGLQKAKDVEDHEFVCTTGIHLWEIEICYFGRSVWNPLLYESYVGLFKPLSDNVMPCRILQENHFMYKTYSAHTYTHSSTSPATAQIA</sequence>
<keyword evidence="2" id="KW-0472">Membrane</keyword>
<evidence type="ECO:0000256" key="2">
    <source>
        <dbReference type="SAM" id="Phobius"/>
    </source>
</evidence>